<gene>
    <name evidence="16" type="ORF">TAV2_LOCUS9393</name>
</gene>
<feature type="site" description="Electron transfer via tryptophanyl radical" evidence="13">
    <location>
        <position position="433"/>
    </location>
</feature>
<evidence type="ECO:0000256" key="10">
    <source>
        <dbReference type="ARBA" id="ARBA00023242"/>
    </source>
</evidence>
<dbReference type="EMBL" id="OU466859">
    <property type="protein sequence ID" value="CAH2053614.1"/>
    <property type="molecule type" value="Genomic_DNA"/>
</dbReference>
<feature type="site" description="Electron transfer via tryptophanyl radical" evidence="13">
    <location>
        <position position="379"/>
    </location>
</feature>
<dbReference type="GO" id="GO:0032922">
    <property type="term" value="P:circadian regulation of gene expression"/>
    <property type="evidence" value="ECO:0007669"/>
    <property type="project" value="TreeGrafter"/>
</dbReference>
<keyword evidence="8 12" id="KW-0274">FAD</keyword>
<evidence type="ECO:0000256" key="5">
    <source>
        <dbReference type="ARBA" id="ARBA00011538"/>
    </source>
</evidence>
<evidence type="ECO:0000256" key="3">
    <source>
        <dbReference type="ARBA" id="ARBA00005862"/>
    </source>
</evidence>
<dbReference type="InterPro" id="IPR002081">
    <property type="entry name" value="Cryptochrome/DNA_photolyase_1"/>
</dbReference>
<dbReference type="PROSITE" id="PS51645">
    <property type="entry name" value="PHR_CRY_ALPHA_BETA"/>
    <property type="match status" value="1"/>
</dbReference>
<accession>A0AAU9RYT4</accession>
<keyword evidence="6" id="KW-0158">Chromosome</keyword>
<comment type="cofactor">
    <cofactor evidence="12">
        <name>FAD</name>
        <dbReference type="ChEBI" id="CHEBI:57692"/>
    </cofactor>
    <text evidence="12">Binds 1 FAD per subunit.</text>
</comment>
<organism evidence="16 17">
    <name type="scientific">Thlaspi arvense</name>
    <name type="common">Field penny-cress</name>
    <dbReference type="NCBI Taxonomy" id="13288"/>
    <lineage>
        <taxon>Eukaryota</taxon>
        <taxon>Viridiplantae</taxon>
        <taxon>Streptophyta</taxon>
        <taxon>Embryophyta</taxon>
        <taxon>Tracheophyta</taxon>
        <taxon>Spermatophyta</taxon>
        <taxon>Magnoliopsida</taxon>
        <taxon>eudicotyledons</taxon>
        <taxon>Gunneridae</taxon>
        <taxon>Pentapetalae</taxon>
        <taxon>rosids</taxon>
        <taxon>malvids</taxon>
        <taxon>Brassicales</taxon>
        <taxon>Brassicaceae</taxon>
        <taxon>Thlaspideae</taxon>
        <taxon>Thlaspi</taxon>
    </lineage>
</organism>
<dbReference type="GO" id="GO:0046982">
    <property type="term" value="F:protein heterodimerization activity"/>
    <property type="evidence" value="ECO:0007669"/>
    <property type="project" value="InterPro"/>
</dbReference>
<evidence type="ECO:0000256" key="2">
    <source>
        <dbReference type="ARBA" id="ARBA00004286"/>
    </source>
</evidence>
<dbReference type="GO" id="GO:0003677">
    <property type="term" value="F:DNA binding"/>
    <property type="evidence" value="ECO:0007669"/>
    <property type="project" value="UniProtKB-KW"/>
</dbReference>
<dbReference type="CDD" id="cd00074">
    <property type="entry name" value="HFD_H2A"/>
    <property type="match status" value="1"/>
</dbReference>
<feature type="domain" description="Photolyase/cryptochrome alpha/beta" evidence="15">
    <location>
        <begin position="55"/>
        <end position="193"/>
    </location>
</feature>
<dbReference type="GO" id="GO:0005737">
    <property type="term" value="C:cytoplasm"/>
    <property type="evidence" value="ECO:0007669"/>
    <property type="project" value="TreeGrafter"/>
</dbReference>
<keyword evidence="17" id="KW-1185">Reference proteome</keyword>
<feature type="binding site" evidence="12">
    <location>
        <begin position="446"/>
        <end position="448"/>
    </location>
    <ligand>
        <name>FAD</name>
        <dbReference type="ChEBI" id="CHEBI:57692"/>
    </ligand>
</feature>
<feature type="binding site" evidence="12">
    <location>
        <begin position="348"/>
        <end position="355"/>
    </location>
    <ligand>
        <name>FAD</name>
        <dbReference type="ChEBI" id="CHEBI:57692"/>
    </ligand>
</feature>
<evidence type="ECO:0000256" key="7">
    <source>
        <dbReference type="ARBA" id="ARBA00022630"/>
    </source>
</evidence>
<feature type="region of interest" description="Disordered" evidence="14">
    <location>
        <begin position="610"/>
        <end position="675"/>
    </location>
</feature>
<feature type="compositionally biased region" description="Basic and acidic residues" evidence="14">
    <location>
        <begin position="610"/>
        <end position="635"/>
    </location>
</feature>
<feature type="binding site" evidence="12">
    <location>
        <begin position="307"/>
        <end position="311"/>
    </location>
    <ligand>
        <name>FAD</name>
        <dbReference type="ChEBI" id="CHEBI:57692"/>
    </ligand>
</feature>
<dbReference type="InterPro" id="IPR005101">
    <property type="entry name" value="Cryptochr/Photolyase_FAD-bd"/>
</dbReference>
<evidence type="ECO:0000313" key="17">
    <source>
        <dbReference type="Proteomes" id="UP000836841"/>
    </source>
</evidence>
<dbReference type="GO" id="GO:0030527">
    <property type="term" value="F:structural constituent of chromatin"/>
    <property type="evidence" value="ECO:0007669"/>
    <property type="project" value="InterPro"/>
</dbReference>
<evidence type="ECO:0000256" key="11">
    <source>
        <dbReference type="ARBA" id="ARBA00023269"/>
    </source>
</evidence>
<dbReference type="Gene3D" id="1.10.579.10">
    <property type="entry name" value="DNA Cyclobutane Dipyrimidine Photolyase, subunit A, domain 3"/>
    <property type="match status" value="1"/>
</dbReference>
<dbReference type="FunFam" id="3.40.50.620:FF:000278">
    <property type="entry name" value="(6-4)DNA photolyase"/>
    <property type="match status" value="1"/>
</dbReference>
<dbReference type="GO" id="GO:0000786">
    <property type="term" value="C:nucleosome"/>
    <property type="evidence" value="ECO:0007669"/>
    <property type="project" value="UniProtKB-KW"/>
</dbReference>
<dbReference type="Pfam" id="PF00125">
    <property type="entry name" value="Histone"/>
    <property type="match status" value="1"/>
</dbReference>
<dbReference type="Gene3D" id="3.40.50.620">
    <property type="entry name" value="HUPs"/>
    <property type="match status" value="1"/>
</dbReference>
<dbReference type="GO" id="GO:0043153">
    <property type="term" value="P:entrainment of circadian clock by photoperiod"/>
    <property type="evidence" value="ECO:0007669"/>
    <property type="project" value="TreeGrafter"/>
</dbReference>
<evidence type="ECO:0000259" key="15">
    <source>
        <dbReference type="PROSITE" id="PS51645"/>
    </source>
</evidence>
<dbReference type="PROSITE" id="PS00046">
    <property type="entry name" value="HISTONE_H2A"/>
    <property type="match status" value="1"/>
</dbReference>
<dbReference type="PANTHER" id="PTHR11455:SF9">
    <property type="entry name" value="CRYPTOCHROME CIRCADIAN CLOCK 5 ISOFORM X1"/>
    <property type="match status" value="1"/>
</dbReference>
<dbReference type="PRINTS" id="PR00620">
    <property type="entry name" value="HISTONEH2A"/>
</dbReference>
<dbReference type="InterPro" id="IPR002119">
    <property type="entry name" value="Histone_H2A"/>
</dbReference>
<reference evidence="16 17" key="1">
    <citation type="submission" date="2022-03" db="EMBL/GenBank/DDBJ databases">
        <authorList>
            <person name="Nunn A."/>
            <person name="Chopra R."/>
            <person name="Nunn A."/>
            <person name="Contreras Garrido A."/>
        </authorList>
    </citation>
    <scope>NUCLEOTIDE SEQUENCE [LARGE SCALE GENOMIC DNA]</scope>
</reference>
<comment type="subcellular location">
    <subcellularLocation>
        <location evidence="2">Chromosome</location>
    </subcellularLocation>
    <subcellularLocation>
        <location evidence="1">Nucleus</location>
    </subcellularLocation>
</comment>
<dbReference type="SMART" id="SM00414">
    <property type="entry name" value="H2A"/>
    <property type="match status" value="1"/>
</dbReference>
<evidence type="ECO:0000256" key="1">
    <source>
        <dbReference type="ARBA" id="ARBA00004123"/>
    </source>
</evidence>
<dbReference type="InterPro" id="IPR032458">
    <property type="entry name" value="Histone_H2A_CS"/>
</dbReference>
<dbReference type="GO" id="GO:0006139">
    <property type="term" value="P:nucleobase-containing compound metabolic process"/>
    <property type="evidence" value="ECO:0007669"/>
    <property type="project" value="UniProtKB-ARBA"/>
</dbReference>
<dbReference type="Pfam" id="PF03441">
    <property type="entry name" value="FAD_binding_7"/>
    <property type="match status" value="2"/>
</dbReference>
<dbReference type="Gene3D" id="1.10.20.10">
    <property type="entry name" value="Histone, subunit A"/>
    <property type="match status" value="1"/>
</dbReference>
<dbReference type="Pfam" id="PF00875">
    <property type="entry name" value="DNA_photolyase"/>
    <property type="match status" value="1"/>
</dbReference>
<keyword evidence="11" id="KW-0544">Nucleosome core</keyword>
<dbReference type="GO" id="GO:0003904">
    <property type="term" value="F:deoxyribodipyrimidine photo-lyase activity"/>
    <property type="evidence" value="ECO:0007669"/>
    <property type="project" value="TreeGrafter"/>
</dbReference>
<comment type="similarity">
    <text evidence="3">Belongs to the DNA photolyase class-1 family.</text>
</comment>
<dbReference type="SUPFAM" id="SSF52425">
    <property type="entry name" value="Cryptochrome/photolyase, N-terminal domain"/>
    <property type="match status" value="1"/>
</dbReference>
<dbReference type="GO" id="GO:0005634">
    <property type="term" value="C:nucleus"/>
    <property type="evidence" value="ECO:0007669"/>
    <property type="project" value="UniProtKB-SubCell"/>
</dbReference>
<keyword evidence="7 12" id="KW-0285">Flavoprotein</keyword>
<dbReference type="SUPFAM" id="SSF48173">
    <property type="entry name" value="Cryptochrome/photolyase FAD-binding domain"/>
    <property type="match status" value="1"/>
</dbReference>
<feature type="compositionally biased region" description="Basic and acidic residues" evidence="14">
    <location>
        <begin position="657"/>
        <end position="666"/>
    </location>
</feature>
<dbReference type="Proteomes" id="UP000836841">
    <property type="component" value="Chromosome 3"/>
</dbReference>
<dbReference type="InterPro" id="IPR014729">
    <property type="entry name" value="Rossmann-like_a/b/a_fold"/>
</dbReference>
<dbReference type="Gene3D" id="1.25.40.80">
    <property type="match status" value="1"/>
</dbReference>
<keyword evidence="10" id="KW-0539">Nucleus</keyword>
<dbReference type="InterPro" id="IPR006050">
    <property type="entry name" value="DNA_photolyase_N"/>
</dbReference>
<dbReference type="InterPro" id="IPR007125">
    <property type="entry name" value="H2A/H2B/H3"/>
</dbReference>
<evidence type="ECO:0000256" key="8">
    <source>
        <dbReference type="ARBA" id="ARBA00022827"/>
    </source>
</evidence>
<comment type="similarity">
    <text evidence="4">Belongs to the histone H2A family.</text>
</comment>
<evidence type="ECO:0000256" key="4">
    <source>
        <dbReference type="ARBA" id="ARBA00010691"/>
    </source>
</evidence>
<sequence length="775" mass="87754">SNAQLKERILTAQIEGARILPKTRVEVSDKFMRRFSVCSPSSYRLNPVTSMATGSGSLIWFRKGLRVHDNPALEYAAKGSQFLYPVFVIDPHYMESDPSAFSPGSSRAGVNRIRFLLESLKDLDSSLKKFGSRLLVLKGEPGEVIVRCLQEWKVKKLCYEYDTDPYYQALDVKVKDYASSTGVEVFSPVSHTLFNPSDIIEKNGGKPPLSYQSFLKIAGEPSCAKSELVMSYSSLPPIEDVGNLGVSEVPTLDELGYRDDEQAECTPFRGGESEALKRLTKSISDKAWVANFEKPKGDPSAFLKPATTVLSPYLKFGCLSSRYFYQCLQRIHKDVKKHTSPPVSLLGQLLWREFFYTTAFGTPNFDKMKGNRICKQIPWKEDNDMLAAWRDGKTGYPWIDAIMVQLRKWGWMHHLARHCVACFLTRGDLFIHWEQGRDVFERLLIDSDWAINNGNWMWLSCSSFFYQALSRFFSFSFRDHIYHMNVLFAKFLQSCVDSIPMLCGGLFQYNRIYSPVSFGKKYDPDGKYIRHFLPVLKDMPKQYIYEPWTAPMSVQTKAKCIVGKDYPKPMVLHDSASKECKRRMGETYALNKKMDGKVGDQDLMDLKRKLEKDDEHEESKIRNQRPKLNEPRDCDTFFGGKMSGKGAKGLIMGKPTGNEKDKDKKKPTTRSSRAGLQFPVGRVHRLLKGRSTAHGRVGATAAVYTAAILEYLTAEVLELAGNASKDLKVKRITPRHLQLAIRGDEELDTLIKGTIAGGGVIPHIHKSLINKSGKE</sequence>
<name>A0AAU9RYT4_THLAR</name>
<dbReference type="FunFam" id="1.10.20.10:FF:000005">
    <property type="entry name" value="Histone H2A"/>
    <property type="match status" value="1"/>
</dbReference>
<evidence type="ECO:0000313" key="16">
    <source>
        <dbReference type="EMBL" id="CAH2053614.1"/>
    </source>
</evidence>
<evidence type="ECO:0000256" key="14">
    <source>
        <dbReference type="SAM" id="MobiDB-lite"/>
    </source>
</evidence>
<dbReference type="InterPro" id="IPR036134">
    <property type="entry name" value="Crypto/Photolyase_FAD-like_sf"/>
</dbReference>
<comment type="subunit">
    <text evidence="5">The nucleosome is a histone octamer containing two molecules each of H2A, H2B, H3 and H4 assembled in one H3-H4 heterotetramer and two H2A-H2B heterodimers. The octamer wraps approximately 147 bp of DNA.</text>
</comment>
<evidence type="ECO:0000256" key="12">
    <source>
        <dbReference type="PIRSR" id="PIRSR602081-1"/>
    </source>
</evidence>
<dbReference type="InterPro" id="IPR032454">
    <property type="entry name" value="Histone_H2A_C"/>
</dbReference>
<keyword evidence="9" id="KW-0238">DNA-binding</keyword>
<evidence type="ECO:0000256" key="13">
    <source>
        <dbReference type="PIRSR" id="PIRSR602081-2"/>
    </source>
</evidence>
<proteinExistence type="inferred from homology"/>
<dbReference type="Pfam" id="PF16211">
    <property type="entry name" value="Histone_H2A_C"/>
    <property type="match status" value="1"/>
</dbReference>
<protein>
    <recommendedName>
        <fullName evidence="15">Photolyase/cryptochrome alpha/beta domain-containing protein</fullName>
    </recommendedName>
</protein>
<dbReference type="AlphaFoldDB" id="A0AAU9RYT4"/>
<dbReference type="PANTHER" id="PTHR11455">
    <property type="entry name" value="CRYPTOCHROME"/>
    <property type="match status" value="1"/>
</dbReference>
<evidence type="ECO:0000256" key="9">
    <source>
        <dbReference type="ARBA" id="ARBA00023125"/>
    </source>
</evidence>
<feature type="site" description="Electron transfer via tryptophanyl radical" evidence="13">
    <location>
        <position position="456"/>
    </location>
</feature>
<dbReference type="GO" id="GO:0071949">
    <property type="term" value="F:FAD binding"/>
    <property type="evidence" value="ECO:0007669"/>
    <property type="project" value="TreeGrafter"/>
</dbReference>
<feature type="non-terminal residue" evidence="16">
    <location>
        <position position="1"/>
    </location>
</feature>
<dbReference type="InterPro" id="IPR009072">
    <property type="entry name" value="Histone-fold"/>
</dbReference>
<evidence type="ECO:0000256" key="6">
    <source>
        <dbReference type="ARBA" id="ARBA00022454"/>
    </source>
</evidence>
<dbReference type="InterPro" id="IPR036155">
    <property type="entry name" value="Crypto/Photolyase_N_sf"/>
</dbReference>
<dbReference type="SUPFAM" id="SSF47113">
    <property type="entry name" value="Histone-fold"/>
    <property type="match status" value="1"/>
</dbReference>